<evidence type="ECO:0000313" key="2">
    <source>
        <dbReference type="EMBL" id="MDK2564961.1"/>
    </source>
</evidence>
<evidence type="ECO:0000259" key="1">
    <source>
        <dbReference type="Pfam" id="PF01973"/>
    </source>
</evidence>
<accession>A0ABT7EDF0</accession>
<protein>
    <submittedName>
        <fullName evidence="2">DUF115 domain-containing protein</fullName>
    </submittedName>
</protein>
<organism evidence="2 3">
    <name type="scientific">Romboutsia sedimentorum</name>
    <dbReference type="NCBI Taxonomy" id="1368474"/>
    <lineage>
        <taxon>Bacteria</taxon>
        <taxon>Bacillati</taxon>
        <taxon>Bacillota</taxon>
        <taxon>Clostridia</taxon>
        <taxon>Peptostreptococcales</taxon>
        <taxon>Peptostreptococcaceae</taxon>
        <taxon>Romboutsia</taxon>
    </lineage>
</organism>
<keyword evidence="3" id="KW-1185">Reference proteome</keyword>
<proteinExistence type="predicted"/>
<gene>
    <name evidence="2" type="ORF">QOZ84_15610</name>
</gene>
<dbReference type="Pfam" id="PF01973">
    <property type="entry name" value="MptE-like"/>
    <property type="match status" value="1"/>
</dbReference>
<dbReference type="InterPro" id="IPR002826">
    <property type="entry name" value="MptE-like"/>
</dbReference>
<sequence>MFNIKKYKSKDDYYLYKLISEDKSYYLADKDNYKKNIQNLIDNLEGILFDSVVIIFGIDSGEYIKALKSKLCERNRVIIIEPNKEIYDIAKEKIVDDNIHLIHYDEQVIKAILRNLINHKNFNRLHVHCFGNYKDVYIEEYEKFIGILDNIYYTSSSSIAVVSSFKKIFFGNMISNLSIINHTSSLNSYIDKFKNTPAIIVSAGPSLDRNIQTMLKYKNCLDKFFIIAGNRTMGSLIENGIKPNLVVSVDPAQVTYDMMKKYLDSDVPLAFYEYSNKDLVKEYRGEKIYISELFSRTIEDLKDLSRTYIGGSVAHTCIDIAKIIGCNKIILVGQDCALTENKHHSYNSTFDIDKTPNELEVVLDKDIYGDEIRTTLTLTFFKTKIEEYINLVKEEDESKYIEFINASYGADIEGAPHKELEEIITSSEFNKNIENLIPNKSINIDYKEIINSILEHINNFIVKSDECINICNEFLNNDVNGSLMDMDEDDINLQNFLYLLHVVDEFEYSTKSYYLGGYFTEFLFDVRKNYFEMPAQDYSKLTSDFKYQSETFLHYFQDLNSLLKVIKELLLTNAPNVD</sequence>
<dbReference type="Proteomes" id="UP001301012">
    <property type="component" value="Unassembled WGS sequence"/>
</dbReference>
<dbReference type="PANTHER" id="PTHR41786:SF1">
    <property type="entry name" value="6-HYDROXYMETHYLPTERIN DIPHOSPHOKINASE MPTE-LIKE DOMAIN-CONTAINING PROTEIN"/>
    <property type="match status" value="1"/>
</dbReference>
<comment type="caution">
    <text evidence="2">The sequence shown here is derived from an EMBL/GenBank/DDBJ whole genome shotgun (WGS) entry which is preliminary data.</text>
</comment>
<reference evidence="2 3" key="1">
    <citation type="submission" date="2023-05" db="EMBL/GenBank/DDBJ databases">
        <title>Rombocin, a short stable natural nisin variant, displays selective antimicrobial activity against Listeria monocytogenes and employs dual mode of action to kill target bacterial strains.</title>
        <authorList>
            <person name="Wambui J."/>
            <person name="Stephan R."/>
            <person name="Kuipers O.P."/>
        </authorList>
    </citation>
    <scope>NUCLEOTIDE SEQUENCE [LARGE SCALE GENOMIC DNA]</scope>
    <source>
        <strain evidence="2 3">RC002</strain>
    </source>
</reference>
<name>A0ABT7EDF0_9FIRM</name>
<dbReference type="RefSeq" id="WP_284133829.1">
    <property type="nucleotide sequence ID" value="NZ_JASKYM010000014.1"/>
</dbReference>
<dbReference type="PANTHER" id="PTHR41786">
    <property type="entry name" value="MOTILITY ACCESSORY FACTOR MAF"/>
    <property type="match status" value="1"/>
</dbReference>
<dbReference type="EMBL" id="JASKYM010000014">
    <property type="protein sequence ID" value="MDK2564961.1"/>
    <property type="molecule type" value="Genomic_DNA"/>
</dbReference>
<evidence type="ECO:0000313" key="3">
    <source>
        <dbReference type="Proteomes" id="UP001301012"/>
    </source>
</evidence>
<feature type="domain" description="6-hydroxymethylpterin diphosphokinase MptE-like" evidence="1">
    <location>
        <begin position="172"/>
        <end position="340"/>
    </location>
</feature>